<dbReference type="InterPro" id="IPR001789">
    <property type="entry name" value="Sig_transdc_resp-reg_receiver"/>
</dbReference>
<dbReference type="SUPFAM" id="SSF55785">
    <property type="entry name" value="PYP-like sensor domain (PAS domain)"/>
    <property type="match status" value="1"/>
</dbReference>
<evidence type="ECO:0000256" key="8">
    <source>
        <dbReference type="PROSITE-ProRule" id="PRU00169"/>
    </source>
</evidence>
<dbReference type="InterPro" id="IPR029016">
    <property type="entry name" value="GAF-like_dom_sf"/>
</dbReference>
<dbReference type="PRINTS" id="PR00344">
    <property type="entry name" value="BCTRLSENSOR"/>
</dbReference>
<keyword evidence="6" id="KW-0157">Chromophore</keyword>
<dbReference type="Pfam" id="PF00072">
    <property type="entry name" value="Response_reg"/>
    <property type="match status" value="1"/>
</dbReference>
<feature type="domain" description="Response regulatory" evidence="12">
    <location>
        <begin position="994"/>
        <end position="1193"/>
    </location>
</feature>
<dbReference type="Pfam" id="PF00360">
    <property type="entry name" value="PHY"/>
    <property type="match status" value="1"/>
</dbReference>
<dbReference type="Gene3D" id="1.10.287.130">
    <property type="match status" value="1"/>
</dbReference>
<dbReference type="Gene3D" id="3.30.565.10">
    <property type="entry name" value="Histidine kinase-like ATPase, C-terminal domain"/>
    <property type="match status" value="1"/>
</dbReference>
<dbReference type="FunFam" id="3.30.565.10:FF:000010">
    <property type="entry name" value="Sensor histidine kinase RcsC"/>
    <property type="match status" value="1"/>
</dbReference>
<dbReference type="InterPro" id="IPR011006">
    <property type="entry name" value="CheY-like_superfamily"/>
</dbReference>
<evidence type="ECO:0000256" key="4">
    <source>
        <dbReference type="ARBA" id="ARBA00022679"/>
    </source>
</evidence>
<dbReference type="AlphaFoldDB" id="A0A139ADL3"/>
<evidence type="ECO:0000256" key="1">
    <source>
        <dbReference type="ARBA" id="ARBA00022543"/>
    </source>
</evidence>
<dbReference type="InterPro" id="IPR005467">
    <property type="entry name" value="His_kinase_dom"/>
</dbReference>
<dbReference type="PANTHER" id="PTHR45339:SF5">
    <property type="entry name" value="HISTIDINE KINASE"/>
    <property type="match status" value="1"/>
</dbReference>
<sequence length="1216" mass="133316">MESPVAKISPDGSHRMISRVFQIVHCRSLDEPSLQSSFFETAPFQVDPRRNEESENRHLSSGGGISDGFTADGQTGAQTLTDEDNGSVFIRYPNGPFIRCEDEQIHIPGAVQSFGALFALDATTLLVRQCTVNSARFTRLTPAALFRLTSFTEILSEGSGSLLVETLKDLEDVDKDGAPITFVLDLPGGQCWVAAHKFSKNPGLVVLEAELLDDELQPHTPQASSCSEAIANAAESLADQSSATDLATIEVMESTEYEPMRLPRALFSTNGSILSTMETFRILDEITAKIEGAKSVQELAFVVVRIVNQLAGFHRTLVYHFDEFWNGSVEAEYVDKTATSPSRYMGLKFPESDIPPQARALYQLNKVRLLYDRAATMCNLVCRSLEDTKRPLDMSHCFLRAMSPIHITYLGNMGIQASLSISIVAFGRLWGLVTCHHYDRRRNSSPLRKLCRVVGEIAGRNLERLAFVSRLSAQDKLAKFAYKSMSNSSLIEEMISSSVMDFLSLFRADWGVLSIEDEARILGTSVPSHEVLALLSFLRAQNIVTIRKTHHVKVAFPEFTFPGQRKIAGLLHVPLSDNGHNFITFLRAEQITEVKWGGNPAKEPSKPLEPHTSFQTWVEYQKDRSSLWTESDLELVALLQLVYWKFLAVWQEKEAALATSKMKTVLLANVSHEVRTPLNAIINYIEIALEQPLASGVRDALTQAHVASESLTILISDLLDLTRIETGKQILFRNKPFSPSNIVLSVASMFESETNKKGVVLRVEIGENLPAVVIGDAGKIKQIAVNLMSNALKFTEAGEIVISCRVLETSDEEANIEWAVKDSGCGIPEEKLSLIFEEFEQVESALSKNADGMGLGLAIVARFVKNMQGQLRLQSAVNAGSLFSVRIALPTRSHFVPALAQERDVANPDLETSGISDVQSNSPLSAPLPIALVSREGHAASYTIFPDIVSPTDEARPSPSSDATTVGSILVDPSPASTLPSPPSRGTMPPVPLRILIAEDNAINQKILQQRLKKDGHDVVITDDGKQCLDVFIQNYESNPFEICIVDLQMPILDGFQCCSEIRSFEQSRSSRDSPTRSPISSSPVDLPFKTPQTVPVITPKPVNGTSIVSSSSDSASPPSLVRKRLPGSTFSLSGRMPSTLSVSSTPWRTPIIACTAQSHASDAEMCQLGGMNGFIAKPIDFKRLRLILGGVRDLSLRSAVKAMLTSENREVGGWF</sequence>
<dbReference type="STRING" id="1344416.A0A139ADL3"/>
<dbReference type="Gene3D" id="3.40.50.2300">
    <property type="match status" value="1"/>
</dbReference>
<dbReference type="InterPro" id="IPR036097">
    <property type="entry name" value="HisK_dim/P_sf"/>
</dbReference>
<feature type="compositionally biased region" description="Polar residues" evidence="9">
    <location>
        <begin position="958"/>
        <end position="967"/>
    </location>
</feature>
<keyword evidence="5" id="KW-0418">Kinase</keyword>
<evidence type="ECO:0000259" key="12">
    <source>
        <dbReference type="PROSITE" id="PS50110"/>
    </source>
</evidence>
<dbReference type="InterPro" id="IPR035965">
    <property type="entry name" value="PAS-like_dom_sf"/>
</dbReference>
<dbReference type="Pfam" id="PF02518">
    <property type="entry name" value="HATPase_c"/>
    <property type="match status" value="1"/>
</dbReference>
<dbReference type="InterPro" id="IPR003661">
    <property type="entry name" value="HisK_dim/P_dom"/>
</dbReference>
<dbReference type="PROSITE" id="PS50110">
    <property type="entry name" value="RESPONSE_REGULATORY"/>
    <property type="match status" value="1"/>
</dbReference>
<dbReference type="InterPro" id="IPR016132">
    <property type="entry name" value="Phyto_chromo_attachment"/>
</dbReference>
<evidence type="ECO:0000256" key="3">
    <source>
        <dbReference type="ARBA" id="ARBA00022606"/>
    </source>
</evidence>
<dbReference type="SMART" id="SM00448">
    <property type="entry name" value="REC"/>
    <property type="match status" value="1"/>
</dbReference>
<dbReference type="Pfam" id="PF00512">
    <property type="entry name" value="HisKA"/>
    <property type="match status" value="1"/>
</dbReference>
<feature type="region of interest" description="Disordered" evidence="9">
    <location>
        <begin position="1067"/>
        <end position="1122"/>
    </location>
</feature>
<dbReference type="Gene3D" id="3.30.450.270">
    <property type="match status" value="1"/>
</dbReference>
<dbReference type="Gene3D" id="3.30.450.20">
    <property type="entry name" value="PAS domain"/>
    <property type="match status" value="1"/>
</dbReference>
<gene>
    <name evidence="13" type="ORF">M427DRAFT_123888</name>
</gene>
<dbReference type="OrthoDB" id="10266508at2759"/>
<keyword evidence="3" id="KW-0716">Sensory transduction</keyword>
<feature type="compositionally biased region" description="Low complexity" evidence="9">
    <location>
        <begin position="1107"/>
        <end position="1120"/>
    </location>
</feature>
<dbReference type="SUPFAM" id="SSF55781">
    <property type="entry name" value="GAF domain-like"/>
    <property type="match status" value="2"/>
</dbReference>
<evidence type="ECO:0000256" key="7">
    <source>
        <dbReference type="ARBA" id="ARBA00023170"/>
    </source>
</evidence>
<dbReference type="InterPro" id="IPR036890">
    <property type="entry name" value="HATPase_C_sf"/>
</dbReference>
<dbReference type="InterPro" id="IPR013515">
    <property type="entry name" value="Phytochrome_cen-reg"/>
</dbReference>
<dbReference type="OMA" id="YMRNIGM"/>
<dbReference type="EMBL" id="KQ965765">
    <property type="protein sequence ID" value="KXS14916.1"/>
    <property type="molecule type" value="Genomic_DNA"/>
</dbReference>
<organism evidence="13 14">
    <name type="scientific">Gonapodya prolifera (strain JEL478)</name>
    <name type="common">Monoblepharis prolifera</name>
    <dbReference type="NCBI Taxonomy" id="1344416"/>
    <lineage>
        <taxon>Eukaryota</taxon>
        <taxon>Fungi</taxon>
        <taxon>Fungi incertae sedis</taxon>
        <taxon>Chytridiomycota</taxon>
        <taxon>Chytridiomycota incertae sedis</taxon>
        <taxon>Monoblepharidomycetes</taxon>
        <taxon>Monoblepharidales</taxon>
        <taxon>Gonapodyaceae</taxon>
        <taxon>Gonapodya</taxon>
    </lineage>
</organism>
<dbReference type="PROSITE" id="PS50046">
    <property type="entry name" value="PHYTOCHROME_2"/>
    <property type="match status" value="1"/>
</dbReference>
<dbReference type="GO" id="GO:0006355">
    <property type="term" value="P:regulation of DNA-templated transcription"/>
    <property type="evidence" value="ECO:0007669"/>
    <property type="project" value="InterPro"/>
</dbReference>
<feature type="region of interest" description="Disordered" evidence="9">
    <location>
        <begin position="950"/>
        <end position="991"/>
    </location>
</feature>
<evidence type="ECO:0000313" key="14">
    <source>
        <dbReference type="Proteomes" id="UP000070544"/>
    </source>
</evidence>
<keyword evidence="7" id="KW-0675">Receptor</keyword>
<dbReference type="CDD" id="cd16922">
    <property type="entry name" value="HATPase_EvgS-ArcB-TorS-like"/>
    <property type="match status" value="1"/>
</dbReference>
<name>A0A139ADL3_GONPJ</name>
<evidence type="ECO:0000256" key="2">
    <source>
        <dbReference type="ARBA" id="ARBA00022553"/>
    </source>
</evidence>
<proteinExistence type="predicted"/>
<evidence type="ECO:0000256" key="5">
    <source>
        <dbReference type="ARBA" id="ARBA00022777"/>
    </source>
</evidence>
<dbReference type="SUPFAM" id="SSF47384">
    <property type="entry name" value="Homodimeric domain of signal transducing histidine kinase"/>
    <property type="match status" value="1"/>
</dbReference>
<keyword evidence="4" id="KW-0808">Transferase</keyword>
<dbReference type="Pfam" id="PF08446">
    <property type="entry name" value="PAS_2"/>
    <property type="match status" value="1"/>
</dbReference>
<feature type="domain" description="Histidine kinase" evidence="11">
    <location>
        <begin position="669"/>
        <end position="891"/>
    </location>
</feature>
<feature type="domain" description="Phytochrome chromophore attachment site" evidence="10">
    <location>
        <begin position="295"/>
        <end position="456"/>
    </location>
</feature>
<evidence type="ECO:0000259" key="10">
    <source>
        <dbReference type="PROSITE" id="PS50046"/>
    </source>
</evidence>
<dbReference type="Pfam" id="PF01590">
    <property type="entry name" value="GAF"/>
    <property type="match status" value="1"/>
</dbReference>
<feature type="modified residue" description="4-aspartylphosphate" evidence="8">
    <location>
        <position position="1047"/>
    </location>
</feature>
<dbReference type="InterPro" id="IPR003594">
    <property type="entry name" value="HATPase_dom"/>
</dbReference>
<keyword evidence="2 8" id="KW-0597">Phosphoprotein</keyword>
<evidence type="ECO:0000256" key="6">
    <source>
        <dbReference type="ARBA" id="ARBA00022991"/>
    </source>
</evidence>
<evidence type="ECO:0000259" key="11">
    <source>
        <dbReference type="PROSITE" id="PS50109"/>
    </source>
</evidence>
<accession>A0A139ADL3</accession>
<dbReference type="SMART" id="SM00387">
    <property type="entry name" value="HATPase_c"/>
    <property type="match status" value="1"/>
</dbReference>
<reference evidence="13 14" key="1">
    <citation type="journal article" date="2015" name="Genome Biol. Evol.">
        <title>Phylogenomic analyses indicate that early fungi evolved digesting cell walls of algal ancestors of land plants.</title>
        <authorList>
            <person name="Chang Y."/>
            <person name="Wang S."/>
            <person name="Sekimoto S."/>
            <person name="Aerts A.L."/>
            <person name="Choi C."/>
            <person name="Clum A."/>
            <person name="LaButti K.M."/>
            <person name="Lindquist E.A."/>
            <person name="Yee Ngan C."/>
            <person name="Ohm R.A."/>
            <person name="Salamov A.A."/>
            <person name="Grigoriev I.V."/>
            <person name="Spatafora J.W."/>
            <person name="Berbee M.L."/>
        </authorList>
    </citation>
    <scope>NUCLEOTIDE SEQUENCE [LARGE SCALE GENOMIC DNA]</scope>
    <source>
        <strain evidence="13 14">JEL478</strain>
    </source>
</reference>
<keyword evidence="14" id="KW-1185">Reference proteome</keyword>
<dbReference type="Gene3D" id="3.30.450.40">
    <property type="match status" value="1"/>
</dbReference>
<feature type="compositionally biased region" description="Basic and acidic residues" evidence="9">
    <location>
        <begin position="47"/>
        <end position="58"/>
    </location>
</feature>
<dbReference type="InterPro" id="IPR003018">
    <property type="entry name" value="GAF"/>
</dbReference>
<evidence type="ECO:0000313" key="13">
    <source>
        <dbReference type="EMBL" id="KXS14916.1"/>
    </source>
</evidence>
<dbReference type="InterPro" id="IPR013654">
    <property type="entry name" value="PAS_2"/>
</dbReference>
<dbReference type="GO" id="GO:0009881">
    <property type="term" value="F:photoreceptor activity"/>
    <property type="evidence" value="ECO:0007669"/>
    <property type="project" value="UniProtKB-KW"/>
</dbReference>
<dbReference type="CDD" id="cd00082">
    <property type="entry name" value="HisKA"/>
    <property type="match status" value="1"/>
</dbReference>
<dbReference type="PROSITE" id="PS50109">
    <property type="entry name" value="HIS_KIN"/>
    <property type="match status" value="1"/>
</dbReference>
<protein>
    <submittedName>
        <fullName evidence="13">Uncharacterized protein</fullName>
    </submittedName>
</protein>
<dbReference type="SUPFAM" id="SSF52172">
    <property type="entry name" value="CheY-like"/>
    <property type="match status" value="1"/>
</dbReference>
<dbReference type="Proteomes" id="UP000070544">
    <property type="component" value="Unassembled WGS sequence"/>
</dbReference>
<dbReference type="InterPro" id="IPR043150">
    <property type="entry name" value="Phytochrome_PHY_sf"/>
</dbReference>
<dbReference type="SUPFAM" id="SSF55874">
    <property type="entry name" value="ATPase domain of HSP90 chaperone/DNA topoisomerase II/histidine kinase"/>
    <property type="match status" value="1"/>
</dbReference>
<dbReference type="InterPro" id="IPR004358">
    <property type="entry name" value="Sig_transdc_His_kin-like_C"/>
</dbReference>
<evidence type="ECO:0000256" key="9">
    <source>
        <dbReference type="SAM" id="MobiDB-lite"/>
    </source>
</evidence>
<dbReference type="PANTHER" id="PTHR45339">
    <property type="entry name" value="HYBRID SIGNAL TRANSDUCTION HISTIDINE KINASE J"/>
    <property type="match status" value="1"/>
</dbReference>
<dbReference type="GO" id="GO:0000155">
    <property type="term" value="F:phosphorelay sensor kinase activity"/>
    <property type="evidence" value="ECO:0007669"/>
    <property type="project" value="InterPro"/>
</dbReference>
<dbReference type="SMART" id="SM00388">
    <property type="entry name" value="HisKA"/>
    <property type="match status" value="1"/>
</dbReference>
<dbReference type="CDD" id="cd17546">
    <property type="entry name" value="REC_hyHK_CKI1_RcsC-like"/>
    <property type="match status" value="1"/>
</dbReference>
<dbReference type="GO" id="GO:0009584">
    <property type="term" value="P:detection of visible light"/>
    <property type="evidence" value="ECO:0007669"/>
    <property type="project" value="InterPro"/>
</dbReference>
<keyword evidence="1" id="KW-0600">Photoreceptor protein</keyword>
<feature type="region of interest" description="Disordered" evidence="9">
    <location>
        <begin position="46"/>
        <end position="84"/>
    </location>
</feature>